<evidence type="ECO:0000313" key="1">
    <source>
        <dbReference type="EMBL" id="VFS57286.1"/>
    </source>
</evidence>
<keyword evidence="2" id="KW-1185">Reference proteome</keyword>
<organism evidence="1 2">
    <name type="scientific">Kluyvera cryocrescens</name>
    <name type="common">Kluyvera citrophila</name>
    <dbReference type="NCBI Taxonomy" id="580"/>
    <lineage>
        <taxon>Bacteria</taxon>
        <taxon>Pseudomonadati</taxon>
        <taxon>Pseudomonadota</taxon>
        <taxon>Gammaproteobacteria</taxon>
        <taxon>Enterobacterales</taxon>
        <taxon>Enterobacteriaceae</taxon>
        <taxon>Kluyvera</taxon>
    </lineage>
</organism>
<dbReference type="AlphaFoldDB" id="A0A485ABB1"/>
<dbReference type="EMBL" id="CAADJD010000008">
    <property type="protein sequence ID" value="VFS57286.1"/>
    <property type="molecule type" value="Genomic_DNA"/>
</dbReference>
<proteinExistence type="predicted"/>
<accession>A0A485ABB1</accession>
<sequence length="86" mass="9606">MALRIVPYRLIGKPQQFTFLNFRAAISVDMLMPKAPDSLANSAAVGLLSPRSILWIIARETLARSARSLSDQPRDSRSMRILAPIR</sequence>
<reference evidence="1 2" key="1">
    <citation type="submission" date="2019-03" db="EMBL/GenBank/DDBJ databases">
        <authorList>
            <consortium name="Pathogen Informatics"/>
        </authorList>
    </citation>
    <scope>NUCLEOTIDE SEQUENCE [LARGE SCALE GENOMIC DNA]</scope>
    <source>
        <strain evidence="1 2">NCTC12993</strain>
    </source>
</reference>
<gene>
    <name evidence="1" type="ORF">NCTC12993_00704</name>
</gene>
<dbReference type="Proteomes" id="UP000401081">
    <property type="component" value="Unassembled WGS sequence"/>
</dbReference>
<evidence type="ECO:0000313" key="2">
    <source>
        <dbReference type="Proteomes" id="UP000401081"/>
    </source>
</evidence>
<name>A0A485ABB1_KLUCR</name>
<protein>
    <submittedName>
        <fullName evidence="1">Uncharacterized protein</fullName>
    </submittedName>
</protein>